<organism evidence="2 3">
    <name type="scientific">Gossypium stocksii</name>
    <dbReference type="NCBI Taxonomy" id="47602"/>
    <lineage>
        <taxon>Eukaryota</taxon>
        <taxon>Viridiplantae</taxon>
        <taxon>Streptophyta</taxon>
        <taxon>Embryophyta</taxon>
        <taxon>Tracheophyta</taxon>
        <taxon>Spermatophyta</taxon>
        <taxon>Magnoliopsida</taxon>
        <taxon>eudicotyledons</taxon>
        <taxon>Gunneridae</taxon>
        <taxon>Pentapetalae</taxon>
        <taxon>rosids</taxon>
        <taxon>malvids</taxon>
        <taxon>Malvales</taxon>
        <taxon>Malvaceae</taxon>
        <taxon>Malvoideae</taxon>
        <taxon>Gossypium</taxon>
    </lineage>
</organism>
<evidence type="ECO:0000313" key="3">
    <source>
        <dbReference type="Proteomes" id="UP000828251"/>
    </source>
</evidence>
<name>A0A9D4A2Q1_9ROSI</name>
<dbReference type="EMBL" id="JAIQCV010000007">
    <property type="protein sequence ID" value="KAH1082420.1"/>
    <property type="molecule type" value="Genomic_DNA"/>
</dbReference>
<protein>
    <submittedName>
        <fullName evidence="2">Uncharacterized protein</fullName>
    </submittedName>
</protein>
<evidence type="ECO:0000256" key="1">
    <source>
        <dbReference type="SAM" id="MobiDB-lite"/>
    </source>
</evidence>
<reference evidence="2 3" key="1">
    <citation type="journal article" date="2021" name="Plant Biotechnol. J.">
        <title>Multi-omics assisted identification of the key and species-specific regulatory components of drought-tolerant mechanisms in Gossypium stocksii.</title>
        <authorList>
            <person name="Yu D."/>
            <person name="Ke L."/>
            <person name="Zhang D."/>
            <person name="Wu Y."/>
            <person name="Sun Y."/>
            <person name="Mei J."/>
            <person name="Sun J."/>
            <person name="Sun Y."/>
        </authorList>
    </citation>
    <scope>NUCLEOTIDE SEQUENCE [LARGE SCALE GENOMIC DNA]</scope>
    <source>
        <strain evidence="3">cv. E1</strain>
        <tissue evidence="2">Leaf</tissue>
    </source>
</reference>
<feature type="non-terminal residue" evidence="2">
    <location>
        <position position="97"/>
    </location>
</feature>
<evidence type="ECO:0000313" key="2">
    <source>
        <dbReference type="EMBL" id="KAH1082420.1"/>
    </source>
</evidence>
<proteinExistence type="predicted"/>
<feature type="region of interest" description="Disordered" evidence="1">
    <location>
        <begin position="33"/>
        <end position="55"/>
    </location>
</feature>
<accession>A0A9D4A2Q1</accession>
<gene>
    <name evidence="2" type="ORF">J1N35_022181</name>
</gene>
<dbReference type="Proteomes" id="UP000828251">
    <property type="component" value="Unassembled WGS sequence"/>
</dbReference>
<sequence>GFFSSYTSGTSLPTPTTNMNNLALLDLVRKNKGVTTTPPRTMANRSKKKDEGRGKHLGYRGFPHLFVAPVESTNSLDSTIHVLDTLVVIFTLETTRQ</sequence>
<comment type="caution">
    <text evidence="2">The sequence shown here is derived from an EMBL/GenBank/DDBJ whole genome shotgun (WGS) entry which is preliminary data.</text>
</comment>
<keyword evidence="3" id="KW-1185">Reference proteome</keyword>
<dbReference type="AlphaFoldDB" id="A0A9D4A2Q1"/>
<feature type="non-terminal residue" evidence="2">
    <location>
        <position position="1"/>
    </location>
</feature>